<accession>A0A197KGI7</accession>
<reference evidence="1 2" key="1">
    <citation type="submission" date="2016-05" db="EMBL/GenBank/DDBJ databases">
        <title>Genome sequencing reveals origins of a unique bacterial endosymbiosis in the earliest lineages of terrestrial Fungi.</title>
        <authorList>
            <consortium name="DOE Joint Genome Institute"/>
            <person name="Uehling J."/>
            <person name="Gryganskyi A."/>
            <person name="Hameed K."/>
            <person name="Tschaplinski T."/>
            <person name="Misztal P."/>
            <person name="Wu S."/>
            <person name="Desiro A."/>
            <person name="Vande Pol N."/>
            <person name="Du Z.-Y."/>
            <person name="Zienkiewicz A."/>
            <person name="Zienkiewicz K."/>
            <person name="Morin E."/>
            <person name="Tisserant E."/>
            <person name="Splivallo R."/>
            <person name="Hainaut M."/>
            <person name="Henrissat B."/>
            <person name="Ohm R."/>
            <person name="Kuo A."/>
            <person name="Yan J."/>
            <person name="Lipzen A."/>
            <person name="Nolan M."/>
            <person name="Labutti K."/>
            <person name="Barry K."/>
            <person name="Goldstein A."/>
            <person name="Labbe J."/>
            <person name="Schadt C."/>
            <person name="Tuskan G."/>
            <person name="Grigoriev I."/>
            <person name="Martin F."/>
            <person name="Vilgalys R."/>
            <person name="Bonito G."/>
        </authorList>
    </citation>
    <scope>NUCLEOTIDE SEQUENCE [LARGE SCALE GENOMIC DNA]</scope>
    <source>
        <strain evidence="1 2">AG-77</strain>
    </source>
</reference>
<dbReference type="Proteomes" id="UP000078512">
    <property type="component" value="Unassembled WGS sequence"/>
</dbReference>
<name>A0A197KGI7_9FUNG</name>
<sequence>MVPTVSLVLTTLSDPVTYPVPTVTLAAPIRVYALDVKVVLDAVPGLEKLRGYALTGFTSLQRSYGALRILSYRRDIEFLSLLVLLKHLPGLEELWLWQIISNIPSSSYTILNAAVAAKEQFPQVRVLRLDGPLTTQGDALIALLVGLFPGLSQLWIPVVREEVRKALEEKCCWLKEIHCGERTIKAWVAVLQRRRQREESYFNG</sequence>
<organism evidence="1 2">
    <name type="scientific">Linnemannia elongata AG-77</name>
    <dbReference type="NCBI Taxonomy" id="1314771"/>
    <lineage>
        <taxon>Eukaryota</taxon>
        <taxon>Fungi</taxon>
        <taxon>Fungi incertae sedis</taxon>
        <taxon>Mucoromycota</taxon>
        <taxon>Mortierellomycotina</taxon>
        <taxon>Mortierellomycetes</taxon>
        <taxon>Mortierellales</taxon>
        <taxon>Mortierellaceae</taxon>
        <taxon>Linnemannia</taxon>
    </lineage>
</organism>
<dbReference type="OrthoDB" id="2448048at2759"/>
<keyword evidence="2" id="KW-1185">Reference proteome</keyword>
<protein>
    <submittedName>
        <fullName evidence="1">Uncharacterized protein</fullName>
    </submittedName>
</protein>
<dbReference type="AlphaFoldDB" id="A0A197KGI7"/>
<evidence type="ECO:0000313" key="1">
    <source>
        <dbReference type="EMBL" id="OAQ35786.1"/>
    </source>
</evidence>
<gene>
    <name evidence="1" type="ORF">K457DRAFT_13005</name>
</gene>
<evidence type="ECO:0000313" key="2">
    <source>
        <dbReference type="Proteomes" id="UP000078512"/>
    </source>
</evidence>
<dbReference type="EMBL" id="KV442013">
    <property type="protein sequence ID" value="OAQ35786.1"/>
    <property type="molecule type" value="Genomic_DNA"/>
</dbReference>
<proteinExistence type="predicted"/>